<dbReference type="EMBL" id="UOGD01000338">
    <property type="protein sequence ID" value="VAX26440.1"/>
    <property type="molecule type" value="Genomic_DNA"/>
</dbReference>
<accession>A0A3B1CUW1</accession>
<reference evidence="2" key="1">
    <citation type="submission" date="2018-06" db="EMBL/GenBank/DDBJ databases">
        <authorList>
            <person name="Zhirakovskaya E."/>
        </authorList>
    </citation>
    <scope>NUCLEOTIDE SEQUENCE</scope>
</reference>
<dbReference type="Pfam" id="PF01118">
    <property type="entry name" value="Semialdhyde_dh"/>
    <property type="match status" value="1"/>
</dbReference>
<proteinExistence type="predicted"/>
<evidence type="ECO:0000259" key="1">
    <source>
        <dbReference type="Pfam" id="PF01118"/>
    </source>
</evidence>
<dbReference type="PANTHER" id="PTHR46718:SF1">
    <property type="entry name" value="ASPARTATE-SEMIALDEHYDE DEHYDROGENASE"/>
    <property type="match status" value="1"/>
</dbReference>
<dbReference type="PANTHER" id="PTHR46718">
    <property type="entry name" value="ASPARTATE-SEMIALDEHYDE DEHYDROGENASE"/>
    <property type="match status" value="1"/>
</dbReference>
<organism evidence="2">
    <name type="scientific">hydrothermal vent metagenome</name>
    <dbReference type="NCBI Taxonomy" id="652676"/>
    <lineage>
        <taxon>unclassified sequences</taxon>
        <taxon>metagenomes</taxon>
        <taxon>ecological metagenomes</taxon>
    </lineage>
</organism>
<dbReference type="GO" id="GO:0004073">
    <property type="term" value="F:aspartate-semialdehyde dehydrogenase activity"/>
    <property type="evidence" value="ECO:0007669"/>
    <property type="project" value="UniProtKB-EC"/>
</dbReference>
<feature type="non-terminal residue" evidence="2">
    <location>
        <position position="55"/>
    </location>
</feature>
<gene>
    <name evidence="2" type="ORF">MNBD_IGNAVI01-87</name>
</gene>
<dbReference type="InterPro" id="IPR051823">
    <property type="entry name" value="ASADH-related"/>
</dbReference>
<dbReference type="EC" id="1.2.1.11" evidence="2"/>
<protein>
    <submittedName>
        <fullName evidence="2">Aspartate-semialdehyde dehydrogenase</fullName>
        <ecNumber evidence="2">1.2.1.11</ecNumber>
    </submittedName>
</protein>
<dbReference type="GO" id="GO:0051287">
    <property type="term" value="F:NAD binding"/>
    <property type="evidence" value="ECO:0007669"/>
    <property type="project" value="InterPro"/>
</dbReference>
<dbReference type="InterPro" id="IPR036291">
    <property type="entry name" value="NAD(P)-bd_dom_sf"/>
</dbReference>
<dbReference type="SUPFAM" id="SSF51735">
    <property type="entry name" value="NAD(P)-binding Rossmann-fold domains"/>
    <property type="match status" value="1"/>
</dbReference>
<feature type="domain" description="Semialdehyde dehydrogenase NAD-binding" evidence="1">
    <location>
        <begin position="7"/>
        <end position="51"/>
    </location>
</feature>
<name>A0A3B1CUW1_9ZZZZ</name>
<dbReference type="GO" id="GO:0009086">
    <property type="term" value="P:methionine biosynthetic process"/>
    <property type="evidence" value="ECO:0007669"/>
    <property type="project" value="TreeGrafter"/>
</dbReference>
<evidence type="ECO:0000313" key="2">
    <source>
        <dbReference type="EMBL" id="VAX26440.1"/>
    </source>
</evidence>
<dbReference type="InterPro" id="IPR000534">
    <property type="entry name" value="Semialdehyde_DH_NAD-bd"/>
</dbReference>
<dbReference type="AlphaFoldDB" id="A0A3B1CUW1"/>
<dbReference type="Gene3D" id="3.40.50.720">
    <property type="entry name" value="NAD(P)-binding Rossmann-like Domain"/>
    <property type="match status" value="1"/>
</dbReference>
<keyword evidence="2" id="KW-0560">Oxidoreductase</keyword>
<dbReference type="GO" id="GO:0009088">
    <property type="term" value="P:threonine biosynthetic process"/>
    <property type="evidence" value="ECO:0007669"/>
    <property type="project" value="TreeGrafter"/>
</dbReference>
<sequence length="55" mass="5979">MGSEKIKVGILGATGSVGQKFIELLVNHPWFEIAELGASERSAGKKYVDATNWIM</sequence>